<dbReference type="Proteomes" id="UP001168528">
    <property type="component" value="Unassembled WGS sequence"/>
</dbReference>
<accession>A0ABT8R4E5</accession>
<comment type="caution">
    <text evidence="2">The sequence shown here is derived from an EMBL/GenBank/DDBJ whole genome shotgun (WGS) entry which is preliminary data.</text>
</comment>
<evidence type="ECO:0000313" key="2">
    <source>
        <dbReference type="EMBL" id="MDO1446976.1"/>
    </source>
</evidence>
<dbReference type="EMBL" id="JAUKPO010000005">
    <property type="protein sequence ID" value="MDO1446976.1"/>
    <property type="molecule type" value="Genomic_DNA"/>
</dbReference>
<keyword evidence="1" id="KW-0812">Transmembrane</keyword>
<evidence type="ECO:0000256" key="1">
    <source>
        <dbReference type="SAM" id="Phobius"/>
    </source>
</evidence>
<keyword evidence="1" id="KW-1133">Transmembrane helix</keyword>
<keyword evidence="3" id="KW-1185">Reference proteome</keyword>
<protein>
    <recommendedName>
        <fullName evidence="4">CcmD family protein</fullName>
    </recommendedName>
</protein>
<feature type="transmembrane region" description="Helical" evidence="1">
    <location>
        <begin position="24"/>
        <end position="45"/>
    </location>
</feature>
<name>A0ABT8R4E5_9BACT</name>
<evidence type="ECO:0000313" key="3">
    <source>
        <dbReference type="Proteomes" id="UP001168528"/>
    </source>
</evidence>
<keyword evidence="1" id="KW-0472">Membrane</keyword>
<reference evidence="2" key="1">
    <citation type="submission" date="2023-07" db="EMBL/GenBank/DDBJ databases">
        <title>The genome sequence of Rhodocytophaga aerolata KACC 12507.</title>
        <authorList>
            <person name="Zhang X."/>
        </authorList>
    </citation>
    <scope>NUCLEOTIDE SEQUENCE</scope>
    <source>
        <strain evidence="2">KACC 12507</strain>
    </source>
</reference>
<gene>
    <name evidence="2" type="ORF">Q0590_11970</name>
</gene>
<organism evidence="2 3">
    <name type="scientific">Rhodocytophaga aerolata</name>
    <dbReference type="NCBI Taxonomy" id="455078"/>
    <lineage>
        <taxon>Bacteria</taxon>
        <taxon>Pseudomonadati</taxon>
        <taxon>Bacteroidota</taxon>
        <taxon>Cytophagia</taxon>
        <taxon>Cytophagales</taxon>
        <taxon>Rhodocytophagaceae</taxon>
        <taxon>Rhodocytophaga</taxon>
    </lineage>
</organism>
<evidence type="ECO:0008006" key="4">
    <source>
        <dbReference type="Google" id="ProtNLM"/>
    </source>
</evidence>
<proteinExistence type="predicted"/>
<dbReference type="RefSeq" id="WP_302037778.1">
    <property type="nucleotide sequence ID" value="NZ_JAUKPO010000005.1"/>
</dbReference>
<sequence>MTCLFVITQVYTSTPKVGGSGLDLLISIVCLSLLAGLVYLFKFLLEKYRIARNNTIWQNEAGDIINKSEQ</sequence>